<comment type="caution">
    <text evidence="7">The sequence shown here is derived from an EMBL/GenBank/DDBJ whole genome shotgun (WGS) entry which is preliminary data.</text>
</comment>
<dbReference type="PIRSF" id="PIRSF005859">
    <property type="entry name" value="PBR"/>
    <property type="match status" value="1"/>
</dbReference>
<dbReference type="Proteomes" id="UP000177026">
    <property type="component" value="Unassembled WGS sequence"/>
</dbReference>
<dbReference type="CDD" id="cd15904">
    <property type="entry name" value="TSPO_MBR"/>
    <property type="match status" value="1"/>
</dbReference>
<comment type="similarity">
    <text evidence="2">Belongs to the TspO/BZRP family.</text>
</comment>
<sequence>MKKIWTLIIAVALPELVGIVSTPFIIAAIPNWYKALNKPFFSPPNWIFAPVWTLLYLMMGVASYLVWQQGIKKQKVRRALTFYTIQLFLNFVWSWLFFGLHSPILALIDIVFLWVFIVLTMLKFYKISKPAAYLLFPYLLWVSFASLLNLAIVILS</sequence>
<keyword evidence="5 6" id="KW-0472">Membrane</keyword>
<dbReference type="Gene3D" id="1.20.1260.100">
    <property type="entry name" value="TspO/MBR protein"/>
    <property type="match status" value="1"/>
</dbReference>
<feature type="transmembrane region" description="Helical" evidence="6">
    <location>
        <begin position="79"/>
        <end position="98"/>
    </location>
</feature>
<evidence type="ECO:0000313" key="8">
    <source>
        <dbReference type="Proteomes" id="UP000177026"/>
    </source>
</evidence>
<evidence type="ECO:0000256" key="6">
    <source>
        <dbReference type="SAM" id="Phobius"/>
    </source>
</evidence>
<feature type="transmembrane region" description="Helical" evidence="6">
    <location>
        <begin position="132"/>
        <end position="155"/>
    </location>
</feature>
<dbReference type="GO" id="GO:0033013">
    <property type="term" value="P:tetrapyrrole metabolic process"/>
    <property type="evidence" value="ECO:0007669"/>
    <property type="project" value="UniProtKB-ARBA"/>
</dbReference>
<feature type="transmembrane region" description="Helical" evidence="6">
    <location>
        <begin position="7"/>
        <end position="26"/>
    </location>
</feature>
<name>A0A1F7GH72_9BACT</name>
<accession>A0A1F7GH72</accession>
<dbReference type="EMBL" id="MFZI01000075">
    <property type="protein sequence ID" value="OGK18136.1"/>
    <property type="molecule type" value="Genomic_DNA"/>
</dbReference>
<proteinExistence type="inferred from homology"/>
<evidence type="ECO:0000256" key="3">
    <source>
        <dbReference type="ARBA" id="ARBA00022692"/>
    </source>
</evidence>
<reference evidence="7 8" key="1">
    <citation type="journal article" date="2016" name="Nat. Commun.">
        <title>Thousands of microbial genomes shed light on interconnected biogeochemical processes in an aquifer system.</title>
        <authorList>
            <person name="Anantharaman K."/>
            <person name="Brown C.T."/>
            <person name="Hug L.A."/>
            <person name="Sharon I."/>
            <person name="Castelle C.J."/>
            <person name="Probst A.J."/>
            <person name="Thomas B.C."/>
            <person name="Singh A."/>
            <person name="Wilkins M.J."/>
            <person name="Karaoz U."/>
            <person name="Brodie E.L."/>
            <person name="Williams K.H."/>
            <person name="Hubbard S.S."/>
            <person name="Banfield J.F."/>
        </authorList>
    </citation>
    <scope>NUCLEOTIDE SEQUENCE [LARGE SCALE GENOMIC DNA]</scope>
</reference>
<evidence type="ECO:0000256" key="4">
    <source>
        <dbReference type="ARBA" id="ARBA00022989"/>
    </source>
</evidence>
<dbReference type="PANTHER" id="PTHR10057:SF0">
    <property type="entry name" value="TRANSLOCATOR PROTEIN"/>
    <property type="match status" value="1"/>
</dbReference>
<protein>
    <submittedName>
        <fullName evidence="7">TspO protein</fullName>
    </submittedName>
</protein>
<evidence type="ECO:0000256" key="2">
    <source>
        <dbReference type="ARBA" id="ARBA00007524"/>
    </source>
</evidence>
<dbReference type="Pfam" id="PF03073">
    <property type="entry name" value="TspO_MBR"/>
    <property type="match status" value="1"/>
</dbReference>
<dbReference type="AlphaFoldDB" id="A0A1F7GH72"/>
<keyword evidence="4 6" id="KW-1133">Transmembrane helix</keyword>
<dbReference type="FunFam" id="1.20.1260.100:FF:000001">
    <property type="entry name" value="translocator protein 2"/>
    <property type="match status" value="1"/>
</dbReference>
<gene>
    <name evidence="7" type="ORF">A2866_06620</name>
</gene>
<dbReference type="InterPro" id="IPR038330">
    <property type="entry name" value="TspO/MBR-related_sf"/>
</dbReference>
<dbReference type="GO" id="GO:0016020">
    <property type="term" value="C:membrane"/>
    <property type="evidence" value="ECO:0007669"/>
    <property type="project" value="UniProtKB-SubCell"/>
</dbReference>
<keyword evidence="3 6" id="KW-0812">Transmembrane</keyword>
<dbReference type="PANTHER" id="PTHR10057">
    <property type="entry name" value="PERIPHERAL-TYPE BENZODIAZEPINE RECEPTOR"/>
    <property type="match status" value="1"/>
</dbReference>
<evidence type="ECO:0000313" key="7">
    <source>
        <dbReference type="EMBL" id="OGK18136.1"/>
    </source>
</evidence>
<dbReference type="InterPro" id="IPR004307">
    <property type="entry name" value="TspO_MBR"/>
</dbReference>
<feature type="transmembrane region" description="Helical" evidence="6">
    <location>
        <begin position="46"/>
        <end position="67"/>
    </location>
</feature>
<comment type="subcellular location">
    <subcellularLocation>
        <location evidence="1">Membrane</location>
        <topology evidence="1">Multi-pass membrane protein</topology>
    </subcellularLocation>
</comment>
<evidence type="ECO:0000256" key="1">
    <source>
        <dbReference type="ARBA" id="ARBA00004141"/>
    </source>
</evidence>
<evidence type="ECO:0000256" key="5">
    <source>
        <dbReference type="ARBA" id="ARBA00023136"/>
    </source>
</evidence>
<organism evidence="7 8">
    <name type="scientific">Candidatus Roizmanbacteria bacterium RIFCSPHIGHO2_01_FULL_39_8</name>
    <dbReference type="NCBI Taxonomy" id="1802033"/>
    <lineage>
        <taxon>Bacteria</taxon>
        <taxon>Candidatus Roizmaniibacteriota</taxon>
    </lineage>
</organism>
<feature type="transmembrane region" description="Helical" evidence="6">
    <location>
        <begin position="104"/>
        <end position="125"/>
    </location>
</feature>